<dbReference type="InterPro" id="IPR050173">
    <property type="entry name" value="ABC_transporter_C-like"/>
</dbReference>
<dbReference type="Proteomes" id="UP000703661">
    <property type="component" value="Unassembled WGS sequence"/>
</dbReference>
<keyword evidence="7 9" id="KW-1133">Transmembrane helix</keyword>
<evidence type="ECO:0000313" key="12">
    <source>
        <dbReference type="EMBL" id="KAG0004292.1"/>
    </source>
</evidence>
<feature type="domain" description="ABC transporter" evidence="10">
    <location>
        <begin position="96"/>
        <end position="320"/>
    </location>
</feature>
<keyword evidence="5" id="KW-0547">Nucleotide-binding</keyword>
<evidence type="ECO:0000259" key="10">
    <source>
        <dbReference type="PROSITE" id="PS50893"/>
    </source>
</evidence>
<dbReference type="InterPro" id="IPR036640">
    <property type="entry name" value="ABC1_TM_sf"/>
</dbReference>
<keyword evidence="4" id="KW-0677">Repeat</keyword>
<protein>
    <submittedName>
        <fullName evidence="12">Canalicular multispecific organic anion transporter 2</fullName>
    </submittedName>
</protein>
<dbReference type="SMART" id="SM00382">
    <property type="entry name" value="AAA"/>
    <property type="match status" value="1"/>
</dbReference>
<dbReference type="SUPFAM" id="SSF90123">
    <property type="entry name" value="ABC transporter transmembrane region"/>
    <property type="match status" value="1"/>
</dbReference>
<evidence type="ECO:0000313" key="13">
    <source>
        <dbReference type="Proteomes" id="UP000703661"/>
    </source>
</evidence>
<name>A0A9P6SUJ0_9FUNG</name>
<keyword evidence="2" id="KW-0813">Transport</keyword>
<dbReference type="InterPro" id="IPR011527">
    <property type="entry name" value="ABC1_TM_dom"/>
</dbReference>
<comment type="subcellular location">
    <subcellularLocation>
        <location evidence="1">Vacuole membrane</location>
        <topology evidence="1">Multi-pass membrane protein</topology>
    </subcellularLocation>
</comment>
<dbReference type="PROSITE" id="PS00211">
    <property type="entry name" value="ABC_TRANSPORTER_1"/>
    <property type="match status" value="1"/>
</dbReference>
<proteinExistence type="predicted"/>
<evidence type="ECO:0000256" key="1">
    <source>
        <dbReference type="ARBA" id="ARBA00004128"/>
    </source>
</evidence>
<dbReference type="PANTHER" id="PTHR24223">
    <property type="entry name" value="ATP-BINDING CASSETTE SUB-FAMILY C"/>
    <property type="match status" value="1"/>
</dbReference>
<keyword evidence="8 9" id="KW-0472">Membrane</keyword>
<keyword evidence="13" id="KW-1185">Reference proteome</keyword>
<dbReference type="GO" id="GO:0000329">
    <property type="term" value="C:fungal-type vacuole membrane"/>
    <property type="evidence" value="ECO:0007669"/>
    <property type="project" value="UniProtKB-ARBA"/>
</dbReference>
<accession>A0A9P6SUJ0</accession>
<dbReference type="Pfam" id="PF00664">
    <property type="entry name" value="ABC_membrane"/>
    <property type="match status" value="1"/>
</dbReference>
<evidence type="ECO:0000256" key="7">
    <source>
        <dbReference type="ARBA" id="ARBA00022989"/>
    </source>
</evidence>
<dbReference type="AlphaFoldDB" id="A0A9P6SUJ0"/>
<feature type="transmembrane region" description="Helical" evidence="9">
    <location>
        <begin position="438"/>
        <end position="455"/>
    </location>
</feature>
<evidence type="ECO:0000256" key="6">
    <source>
        <dbReference type="ARBA" id="ARBA00022840"/>
    </source>
</evidence>
<sequence>MGRPLGLISLTASHITALRNANVRIQKFLLLEEIDTTVVERYSRQISSKDPILGADGKLLSVEIENGTFSWEKIVNVAVAPASLTPAQAERQPLLAPSSSLSSGSSTPFRPVLSNIHLQIPEGNLTAIVGRIGQGKSSLLNAIIGELYKQQGTVKVFGDLAYVPQQAWIINASVRDNILFGKPFNQEKYDHIIYASGLIPDIEMLPAGDSTEIGEKGINLSGGQKQRVSLARAAYQDADIYLLDDPLSAVDAHVDQHLWEHLIGPDGILKHKTRLLVTHGIHHLDSVDQIIVMKDGMVSETGGYRELMDAKNAFYQLISEFSVQEKKKQSTVTEGENVATKVDVVSAVKAKAGTDESKPISEPAKNGKASKGGLVTAEKVEEGKIGWRVYLEYAKAISIHNAIICLFLYGFAQACQVATNFWLRYWVTADERGDSHSIAFYLSIYAALVALYLVVDVSNSYMTNVICGLQGARTLYTRLLERVLRMPMSFFDTTP</sequence>
<evidence type="ECO:0000259" key="11">
    <source>
        <dbReference type="PROSITE" id="PS50929"/>
    </source>
</evidence>
<dbReference type="CDD" id="cd03250">
    <property type="entry name" value="ABCC_MRP_domain1"/>
    <property type="match status" value="1"/>
</dbReference>
<evidence type="ECO:0000256" key="2">
    <source>
        <dbReference type="ARBA" id="ARBA00022448"/>
    </source>
</evidence>
<evidence type="ECO:0000256" key="8">
    <source>
        <dbReference type="ARBA" id="ARBA00023136"/>
    </source>
</evidence>
<keyword evidence="3 9" id="KW-0812">Transmembrane</keyword>
<evidence type="ECO:0000256" key="4">
    <source>
        <dbReference type="ARBA" id="ARBA00022737"/>
    </source>
</evidence>
<dbReference type="GO" id="GO:0005524">
    <property type="term" value="F:ATP binding"/>
    <property type="evidence" value="ECO:0007669"/>
    <property type="project" value="UniProtKB-KW"/>
</dbReference>
<dbReference type="PANTHER" id="PTHR24223:SF443">
    <property type="entry name" value="MULTIDRUG-RESISTANCE LIKE PROTEIN 1, ISOFORM I"/>
    <property type="match status" value="1"/>
</dbReference>
<reference evidence="12" key="1">
    <citation type="journal article" date="2020" name="Fungal Divers.">
        <title>Resolving the Mortierellaceae phylogeny through synthesis of multi-gene phylogenetics and phylogenomics.</title>
        <authorList>
            <person name="Vandepol N."/>
            <person name="Liber J."/>
            <person name="Desiro A."/>
            <person name="Na H."/>
            <person name="Kennedy M."/>
            <person name="Barry K."/>
            <person name="Grigoriev I.V."/>
            <person name="Miller A.N."/>
            <person name="O'Donnell K."/>
            <person name="Stajich J.E."/>
            <person name="Bonito G."/>
        </authorList>
    </citation>
    <scope>NUCLEOTIDE SEQUENCE</scope>
    <source>
        <strain evidence="12">NRRL 2769</strain>
    </source>
</reference>
<gene>
    <name evidence="12" type="primary">ABCC3</name>
    <name evidence="12" type="ORF">BGZ80_005637</name>
</gene>
<dbReference type="SUPFAM" id="SSF52540">
    <property type="entry name" value="P-loop containing nucleoside triphosphate hydrolases"/>
    <property type="match status" value="1"/>
</dbReference>
<dbReference type="Gene3D" id="3.40.50.300">
    <property type="entry name" value="P-loop containing nucleotide triphosphate hydrolases"/>
    <property type="match status" value="1"/>
</dbReference>
<dbReference type="GO" id="GO:0016887">
    <property type="term" value="F:ATP hydrolysis activity"/>
    <property type="evidence" value="ECO:0007669"/>
    <property type="project" value="InterPro"/>
</dbReference>
<dbReference type="InterPro" id="IPR003593">
    <property type="entry name" value="AAA+_ATPase"/>
</dbReference>
<dbReference type="PROSITE" id="PS50893">
    <property type="entry name" value="ABC_TRANSPORTER_2"/>
    <property type="match status" value="1"/>
</dbReference>
<dbReference type="PROSITE" id="PS50929">
    <property type="entry name" value="ABC_TM1F"/>
    <property type="match status" value="1"/>
</dbReference>
<dbReference type="GO" id="GO:0140359">
    <property type="term" value="F:ABC-type transporter activity"/>
    <property type="evidence" value="ECO:0007669"/>
    <property type="project" value="InterPro"/>
</dbReference>
<evidence type="ECO:0000256" key="9">
    <source>
        <dbReference type="SAM" id="Phobius"/>
    </source>
</evidence>
<dbReference type="InterPro" id="IPR027417">
    <property type="entry name" value="P-loop_NTPase"/>
</dbReference>
<dbReference type="FunFam" id="3.40.50.300:FF:000997">
    <property type="entry name" value="Multidrug resistance-associated protein 1"/>
    <property type="match status" value="1"/>
</dbReference>
<comment type="caution">
    <text evidence="12">The sequence shown here is derived from an EMBL/GenBank/DDBJ whole genome shotgun (WGS) entry which is preliminary data.</text>
</comment>
<dbReference type="Gene3D" id="1.20.1560.10">
    <property type="entry name" value="ABC transporter type 1, transmembrane domain"/>
    <property type="match status" value="1"/>
</dbReference>
<dbReference type="EMBL" id="JAAAID010002778">
    <property type="protein sequence ID" value="KAG0004292.1"/>
    <property type="molecule type" value="Genomic_DNA"/>
</dbReference>
<evidence type="ECO:0000256" key="5">
    <source>
        <dbReference type="ARBA" id="ARBA00022741"/>
    </source>
</evidence>
<dbReference type="InterPro" id="IPR017871">
    <property type="entry name" value="ABC_transporter-like_CS"/>
</dbReference>
<dbReference type="InterPro" id="IPR003439">
    <property type="entry name" value="ABC_transporter-like_ATP-bd"/>
</dbReference>
<dbReference type="Pfam" id="PF00005">
    <property type="entry name" value="ABC_tran"/>
    <property type="match status" value="1"/>
</dbReference>
<feature type="transmembrane region" description="Helical" evidence="9">
    <location>
        <begin position="406"/>
        <end position="426"/>
    </location>
</feature>
<feature type="domain" description="ABC transmembrane type-1" evidence="11">
    <location>
        <begin position="403"/>
        <end position="495"/>
    </location>
</feature>
<keyword evidence="6" id="KW-0067">ATP-binding</keyword>
<feature type="non-terminal residue" evidence="12">
    <location>
        <position position="495"/>
    </location>
</feature>
<evidence type="ECO:0000256" key="3">
    <source>
        <dbReference type="ARBA" id="ARBA00022692"/>
    </source>
</evidence>
<organism evidence="12 13">
    <name type="scientific">Entomortierella chlamydospora</name>
    <dbReference type="NCBI Taxonomy" id="101097"/>
    <lineage>
        <taxon>Eukaryota</taxon>
        <taxon>Fungi</taxon>
        <taxon>Fungi incertae sedis</taxon>
        <taxon>Mucoromycota</taxon>
        <taxon>Mortierellomycotina</taxon>
        <taxon>Mortierellomycetes</taxon>
        <taxon>Mortierellales</taxon>
        <taxon>Mortierellaceae</taxon>
        <taxon>Entomortierella</taxon>
    </lineage>
</organism>